<dbReference type="EMBL" id="LZYO01000020">
    <property type="protein sequence ID" value="ODH44305.1"/>
    <property type="molecule type" value="Genomic_DNA"/>
</dbReference>
<dbReference type="InterPro" id="IPR053952">
    <property type="entry name" value="K_trans_C"/>
</dbReference>
<dbReference type="InterPro" id="IPR053951">
    <property type="entry name" value="K_trans_N"/>
</dbReference>
<dbReference type="AlphaFoldDB" id="A0A1D2JN12"/>
<evidence type="ECO:0000256" key="8">
    <source>
        <dbReference type="ARBA" id="ARBA00023136"/>
    </source>
</evidence>
<dbReference type="VEuPathDB" id="FungiDB:PADG_03556"/>
<feature type="domain" description="K+ potassium transporter C-terminal" evidence="12">
    <location>
        <begin position="599"/>
        <end position="802"/>
    </location>
</feature>
<dbReference type="Pfam" id="PF02705">
    <property type="entry name" value="K_trans"/>
    <property type="match status" value="1"/>
</dbReference>
<evidence type="ECO:0000256" key="7">
    <source>
        <dbReference type="ARBA" id="ARBA00023065"/>
    </source>
</evidence>
<keyword evidence="8 10" id="KW-0472">Membrane</keyword>
<name>A0A1D2JN12_PARBR</name>
<evidence type="ECO:0000313" key="14">
    <source>
        <dbReference type="Proteomes" id="UP000242814"/>
    </source>
</evidence>
<dbReference type="Proteomes" id="UP000242814">
    <property type="component" value="Unassembled WGS sequence"/>
</dbReference>
<evidence type="ECO:0000256" key="3">
    <source>
        <dbReference type="ARBA" id="ARBA00022538"/>
    </source>
</evidence>
<feature type="transmembrane region" description="Helical" evidence="10">
    <location>
        <begin position="95"/>
        <end position="115"/>
    </location>
</feature>
<feature type="transmembrane region" description="Helical" evidence="10">
    <location>
        <begin position="212"/>
        <end position="230"/>
    </location>
</feature>
<feature type="transmembrane region" description="Helical" evidence="10">
    <location>
        <begin position="327"/>
        <end position="346"/>
    </location>
</feature>
<feature type="region of interest" description="Disordered" evidence="9">
    <location>
        <begin position="9"/>
        <end position="44"/>
    </location>
</feature>
<keyword evidence="5" id="KW-0630">Potassium</keyword>
<feature type="region of interest" description="Disordered" evidence="9">
    <location>
        <begin position="691"/>
        <end position="733"/>
    </location>
</feature>
<feature type="domain" description="K+ potassium transporter integral membrane" evidence="11">
    <location>
        <begin position="96"/>
        <end position="567"/>
    </location>
</feature>
<keyword evidence="2" id="KW-0813">Transport</keyword>
<reference evidence="13 14" key="1">
    <citation type="submission" date="2016-06" db="EMBL/GenBank/DDBJ databases">
        <authorList>
            <person name="Kjaerup R.B."/>
            <person name="Dalgaard T.S."/>
            <person name="Juul-Madsen H.R."/>
        </authorList>
    </citation>
    <scope>NUCLEOTIDE SEQUENCE [LARGE SCALE GENOMIC DNA]</scope>
    <source>
        <strain evidence="13 14">Pb300</strain>
    </source>
</reference>
<proteinExistence type="predicted"/>
<feature type="transmembrane region" description="Helical" evidence="10">
    <location>
        <begin position="135"/>
        <end position="155"/>
    </location>
</feature>
<evidence type="ECO:0000259" key="12">
    <source>
        <dbReference type="Pfam" id="PF22776"/>
    </source>
</evidence>
<dbReference type="PANTHER" id="PTHR30540:SF83">
    <property type="entry name" value="K+ POTASSIUM TRANSPORTER"/>
    <property type="match status" value="1"/>
</dbReference>
<feature type="transmembrane region" description="Helical" evidence="10">
    <location>
        <begin position="505"/>
        <end position="530"/>
    </location>
</feature>
<evidence type="ECO:0000256" key="9">
    <source>
        <dbReference type="SAM" id="MobiDB-lite"/>
    </source>
</evidence>
<dbReference type="InterPro" id="IPR003855">
    <property type="entry name" value="K+_transporter"/>
</dbReference>
<dbReference type="PANTHER" id="PTHR30540">
    <property type="entry name" value="OSMOTIC STRESS POTASSIUM TRANSPORTER"/>
    <property type="match status" value="1"/>
</dbReference>
<dbReference type="NCBIfam" id="TIGR00794">
    <property type="entry name" value="kup"/>
    <property type="match status" value="1"/>
</dbReference>
<evidence type="ECO:0000256" key="10">
    <source>
        <dbReference type="SAM" id="Phobius"/>
    </source>
</evidence>
<accession>A0A1D2JN12</accession>
<gene>
    <name evidence="13" type="ORF">ACO22_00925</name>
</gene>
<comment type="subcellular location">
    <subcellularLocation>
        <location evidence="1">Membrane</location>
        <topology evidence="1">Multi-pass membrane protein</topology>
    </subcellularLocation>
</comment>
<feature type="transmembrane region" description="Helical" evidence="10">
    <location>
        <begin position="280"/>
        <end position="301"/>
    </location>
</feature>
<evidence type="ECO:0000256" key="1">
    <source>
        <dbReference type="ARBA" id="ARBA00004141"/>
    </source>
</evidence>
<evidence type="ECO:0000256" key="2">
    <source>
        <dbReference type="ARBA" id="ARBA00022448"/>
    </source>
</evidence>
<feature type="transmembrane region" description="Helical" evidence="10">
    <location>
        <begin position="450"/>
        <end position="470"/>
    </location>
</feature>
<keyword evidence="4 10" id="KW-0812">Transmembrane</keyword>
<keyword evidence="3" id="KW-0633">Potassium transport</keyword>
<dbReference type="Pfam" id="PF22776">
    <property type="entry name" value="K_trans_C"/>
    <property type="match status" value="1"/>
</dbReference>
<dbReference type="VEuPathDB" id="FungiDB:PABG_01835"/>
<keyword evidence="7" id="KW-0406">Ion transport</keyword>
<dbReference type="GO" id="GO:0016020">
    <property type="term" value="C:membrane"/>
    <property type="evidence" value="ECO:0007669"/>
    <property type="project" value="UniProtKB-SubCell"/>
</dbReference>
<feature type="transmembrane region" description="Helical" evidence="10">
    <location>
        <begin position="536"/>
        <end position="555"/>
    </location>
</feature>
<feature type="transmembrane region" description="Helical" evidence="10">
    <location>
        <begin position="250"/>
        <end position="268"/>
    </location>
</feature>
<evidence type="ECO:0000256" key="5">
    <source>
        <dbReference type="ARBA" id="ARBA00022958"/>
    </source>
</evidence>
<evidence type="ECO:0000256" key="4">
    <source>
        <dbReference type="ARBA" id="ARBA00022692"/>
    </source>
</evidence>
<comment type="caution">
    <text evidence="13">The sequence shown here is derived from an EMBL/GenBank/DDBJ whole genome shotgun (WGS) entry which is preliminary data.</text>
</comment>
<feature type="transmembrane region" description="Helical" evidence="10">
    <location>
        <begin position="399"/>
        <end position="429"/>
    </location>
</feature>
<evidence type="ECO:0000313" key="13">
    <source>
        <dbReference type="EMBL" id="ODH44305.1"/>
    </source>
</evidence>
<protein>
    <submittedName>
        <fullName evidence="13">Potassium uptake protein</fullName>
    </submittedName>
</protein>
<keyword evidence="6 10" id="KW-1133">Transmembrane helix</keyword>
<feature type="transmembrane region" description="Helical" evidence="10">
    <location>
        <begin position="358"/>
        <end position="379"/>
    </location>
</feature>
<feature type="transmembrane region" description="Helical" evidence="10">
    <location>
        <begin position="476"/>
        <end position="498"/>
    </location>
</feature>
<evidence type="ECO:0000259" key="11">
    <source>
        <dbReference type="Pfam" id="PF02705"/>
    </source>
</evidence>
<sequence>MPEGYFRIHDGDDSYEDDSFDKTAGHGVDNGADEDRDGDIVNGQCDNEDNSFRNSIRFNRDYCGLDSRIAGFAVHSGDQLLEHGKTEISGWAWMWLAYQSIGAIYGDIGTSPLYVFSSTFPTAPIFEDLVGVLSLIIWALILIATIKYVGVVLCANDKGEGGSFALFSLIKRYVDIDNQNFGQLVDGEEMRLRPFNLKAMSILKGSLVAKKAVKIFAVLGVCMVMSDGVLTPAQSILGAVQGIKIAAPNTATHTVVAIACVLIVLLFCLQPFGISKLSSFFAPVVIIWLIFNVISAGYNLLAYDYTVLRAFSPWLGMHYLLRRKLEGWKSLGGVLLCFTGVEALFADLGAFSVKAIRVSWLFFAFPCLILTYCGQAAFISSHPDAVMNPLFKSAPPGMYWPIFLLSILTSIVASQAMLTGTFQLMSQAIRMGYLPKIRAVHTSKRIPSQIYIPWANWLMMFAALVVTGVFKTTTKLGHAYGTCVVGVGFITTWLVALVSTIIWNVHVAIVMPIFLFFVFIDGLFVSSALYKVPSGGWFTIVVAVILSSILLIWNYGEECQLEADRDDSSLSRSRVFANEDGMLFIRQGDKHLAVKIIRGIGIFLVETSLNSNPVFDHFLRKFEASHEITVLLHINHIPKYHIRPEDRFRISDTGIRSLYRVTLHLGYGDTLFWHSFEQSLIHELGVLISNTPTSTPTRTDRDTYIDPSQGKPLRRPSLSLPDASSSGDIPMSTILSHTKHHNHKHQHHQITPADLESIAEKPMTYIIGRDKLYIKEESNFVRRAMLAVFVAVKNQQRTKLSRLKSINQFSSILQNNGISDHVSNANKSKHRLDQPESQGQEVHLVHEDDHSSAVWAIQRAPFARSNPGVVGWSLSLRQSPLLGNTYPNPGTGSVIIFLD</sequence>
<evidence type="ECO:0000256" key="6">
    <source>
        <dbReference type="ARBA" id="ARBA00022989"/>
    </source>
</evidence>
<dbReference type="GO" id="GO:0015079">
    <property type="term" value="F:potassium ion transmembrane transporter activity"/>
    <property type="evidence" value="ECO:0007669"/>
    <property type="project" value="InterPro"/>
</dbReference>
<organism evidence="13 14">
    <name type="scientific">Paracoccidioides brasiliensis</name>
    <dbReference type="NCBI Taxonomy" id="121759"/>
    <lineage>
        <taxon>Eukaryota</taxon>
        <taxon>Fungi</taxon>
        <taxon>Dikarya</taxon>
        <taxon>Ascomycota</taxon>
        <taxon>Pezizomycotina</taxon>
        <taxon>Eurotiomycetes</taxon>
        <taxon>Eurotiomycetidae</taxon>
        <taxon>Onygenales</taxon>
        <taxon>Ajellomycetaceae</taxon>
        <taxon>Paracoccidioides</taxon>
    </lineage>
</organism>